<comment type="caution">
    <text evidence="1">The sequence shown here is derived from an EMBL/GenBank/DDBJ whole genome shotgun (WGS) entry which is preliminary data.</text>
</comment>
<proteinExistence type="predicted"/>
<protein>
    <submittedName>
        <fullName evidence="1">Uncharacterized protein</fullName>
    </submittedName>
</protein>
<name>A0A1J8QAF5_9AGAM</name>
<sequence length="30" mass="3145">MINVGSPNCTGAIKQTVNGVPNLLKEESVM</sequence>
<evidence type="ECO:0000313" key="1">
    <source>
        <dbReference type="EMBL" id="OJA16955.1"/>
    </source>
</evidence>
<dbReference type="OrthoDB" id="2669202at2759"/>
<keyword evidence="2" id="KW-1185">Reference proteome</keyword>
<dbReference type="EMBL" id="LVVM01002231">
    <property type="protein sequence ID" value="OJA16955.1"/>
    <property type="molecule type" value="Genomic_DNA"/>
</dbReference>
<organism evidence="1 2">
    <name type="scientific">Rhizopogon vesiculosus</name>
    <dbReference type="NCBI Taxonomy" id="180088"/>
    <lineage>
        <taxon>Eukaryota</taxon>
        <taxon>Fungi</taxon>
        <taxon>Dikarya</taxon>
        <taxon>Basidiomycota</taxon>
        <taxon>Agaricomycotina</taxon>
        <taxon>Agaricomycetes</taxon>
        <taxon>Agaricomycetidae</taxon>
        <taxon>Boletales</taxon>
        <taxon>Suillineae</taxon>
        <taxon>Rhizopogonaceae</taxon>
        <taxon>Rhizopogon</taxon>
    </lineage>
</organism>
<reference evidence="1 2" key="1">
    <citation type="submission" date="2016-03" db="EMBL/GenBank/DDBJ databases">
        <title>Comparative genomics of the ectomycorrhizal sister species Rhizopogon vinicolor and Rhizopogon vesiculosus (Basidiomycota: Boletales) reveals a divergence of the mating type B locus.</title>
        <authorList>
            <person name="Mujic A.B."/>
            <person name="Kuo A."/>
            <person name="Tritt A."/>
            <person name="Lipzen A."/>
            <person name="Chen C."/>
            <person name="Johnson J."/>
            <person name="Sharma A."/>
            <person name="Barry K."/>
            <person name="Grigoriev I.V."/>
            <person name="Spatafora J.W."/>
        </authorList>
    </citation>
    <scope>NUCLEOTIDE SEQUENCE [LARGE SCALE GENOMIC DNA]</scope>
    <source>
        <strain evidence="1 2">AM-OR11-056</strain>
    </source>
</reference>
<evidence type="ECO:0000313" key="2">
    <source>
        <dbReference type="Proteomes" id="UP000183567"/>
    </source>
</evidence>
<dbReference type="AlphaFoldDB" id="A0A1J8QAF5"/>
<dbReference type="Proteomes" id="UP000183567">
    <property type="component" value="Unassembled WGS sequence"/>
</dbReference>
<gene>
    <name evidence="1" type="ORF">AZE42_09454</name>
</gene>
<accession>A0A1J8QAF5</accession>